<dbReference type="AlphaFoldDB" id="A0AAV7XII1"/>
<evidence type="ECO:0000256" key="1">
    <source>
        <dbReference type="SAM" id="MobiDB-lite"/>
    </source>
</evidence>
<comment type="caution">
    <text evidence="2">The sequence shown here is derived from an EMBL/GenBank/DDBJ whole genome shotgun (WGS) entry which is preliminary data.</text>
</comment>
<evidence type="ECO:0000313" key="2">
    <source>
        <dbReference type="EMBL" id="KAJ1524215.1"/>
    </source>
</evidence>
<dbReference type="Proteomes" id="UP001075354">
    <property type="component" value="Chromosome 9"/>
</dbReference>
<organism evidence="2 3">
    <name type="scientific">Megalurothrips usitatus</name>
    <name type="common">bean blossom thrips</name>
    <dbReference type="NCBI Taxonomy" id="439358"/>
    <lineage>
        <taxon>Eukaryota</taxon>
        <taxon>Metazoa</taxon>
        <taxon>Ecdysozoa</taxon>
        <taxon>Arthropoda</taxon>
        <taxon>Hexapoda</taxon>
        <taxon>Insecta</taxon>
        <taxon>Pterygota</taxon>
        <taxon>Neoptera</taxon>
        <taxon>Paraneoptera</taxon>
        <taxon>Thysanoptera</taxon>
        <taxon>Terebrantia</taxon>
        <taxon>Thripoidea</taxon>
        <taxon>Thripidae</taxon>
        <taxon>Megalurothrips</taxon>
    </lineage>
</organism>
<protein>
    <submittedName>
        <fullName evidence="2">Uncharacterized protein</fullName>
    </submittedName>
</protein>
<name>A0AAV7XII1_9NEOP</name>
<reference evidence="2" key="1">
    <citation type="submission" date="2022-12" db="EMBL/GenBank/DDBJ databases">
        <title>Chromosome-level genome assembly of the bean flower thrips Megalurothrips usitatus.</title>
        <authorList>
            <person name="Ma L."/>
            <person name="Liu Q."/>
            <person name="Li H."/>
            <person name="Cai W."/>
        </authorList>
    </citation>
    <scope>NUCLEOTIDE SEQUENCE</scope>
    <source>
        <strain evidence="2">Cailab_2022a</strain>
    </source>
</reference>
<proteinExistence type="predicted"/>
<accession>A0AAV7XII1</accession>
<feature type="region of interest" description="Disordered" evidence="1">
    <location>
        <begin position="72"/>
        <end position="125"/>
    </location>
</feature>
<sequence length="144" mass="15566">MSTPWFRTVLGGQLARWTPPAEKDGVTAPTYSLVPVEEALADAEVVALYFPPLLGDDLSQRLAELQRAVNDDDDGAAANKQAEDGNANGNARPRLRVVQVLTPLPASPTSPTSPTGPRAARRLEVPWFAVPPDDYERQAPRVRA</sequence>
<feature type="compositionally biased region" description="Low complexity" evidence="1">
    <location>
        <begin position="102"/>
        <end position="118"/>
    </location>
</feature>
<gene>
    <name evidence="2" type="ORF">ONE63_010735</name>
</gene>
<keyword evidence="3" id="KW-1185">Reference proteome</keyword>
<evidence type="ECO:0000313" key="3">
    <source>
        <dbReference type="Proteomes" id="UP001075354"/>
    </source>
</evidence>
<dbReference type="EMBL" id="JAPTSV010000009">
    <property type="protein sequence ID" value="KAJ1524215.1"/>
    <property type="molecule type" value="Genomic_DNA"/>
</dbReference>